<dbReference type="Pfam" id="PF12710">
    <property type="entry name" value="HAD"/>
    <property type="match status" value="1"/>
</dbReference>
<sequence>MPLVLLDFDGTITESDSLNSLVHSAISHSPSLSLESKTWTSIVKAWLSDHESHVAAYSPPGESRLTPEAELSFLESLKPLERASVERVEKAGFFEGLNEEIMEELGREAVKSGDVKVREGFRELVKEIGQREWEVGVVSVNWSRGWVRGVMDVEVDGAVINSIGEDGKIRGPDVEGFEKERMVLTAGDKLEATKVLVKEKGGGKWMYLGDSTTDMACLLEADVGVVVAQGERSKLLQTLRRLGFEVRRVREGRAGLVWARDFEEVLKGGVLDWLRD</sequence>
<protein>
    <submittedName>
        <fullName evidence="1">HAD-like domain-containing protein</fullName>
    </submittedName>
</protein>
<comment type="caution">
    <text evidence="1">The sequence shown here is derived from an EMBL/GenBank/DDBJ whole genome shotgun (WGS) entry which is preliminary data.</text>
</comment>
<dbReference type="EMBL" id="JAULSU010000001">
    <property type="protein sequence ID" value="KAK0632556.1"/>
    <property type="molecule type" value="Genomic_DNA"/>
</dbReference>
<keyword evidence="2" id="KW-1185">Reference proteome</keyword>
<reference evidence="1" key="1">
    <citation type="submission" date="2023-06" db="EMBL/GenBank/DDBJ databases">
        <title>Genome-scale phylogeny and comparative genomics of the fungal order Sordariales.</title>
        <authorList>
            <consortium name="Lawrence Berkeley National Laboratory"/>
            <person name="Hensen N."/>
            <person name="Bonometti L."/>
            <person name="Westerberg I."/>
            <person name="Brannstrom I.O."/>
            <person name="Guillou S."/>
            <person name="Cros-Aarteil S."/>
            <person name="Calhoun S."/>
            <person name="Haridas S."/>
            <person name="Kuo A."/>
            <person name="Mondo S."/>
            <person name="Pangilinan J."/>
            <person name="Riley R."/>
            <person name="Labutti K."/>
            <person name="Andreopoulos B."/>
            <person name="Lipzen A."/>
            <person name="Chen C."/>
            <person name="Yanf M."/>
            <person name="Daum C."/>
            <person name="Ng V."/>
            <person name="Clum A."/>
            <person name="Steindorff A."/>
            <person name="Ohm R."/>
            <person name="Martin F."/>
            <person name="Silar P."/>
            <person name="Natvig D."/>
            <person name="Lalanne C."/>
            <person name="Gautier V."/>
            <person name="Ament-Velasquez S.L."/>
            <person name="Kruys A."/>
            <person name="Hutchinson M.I."/>
            <person name="Powell A.J."/>
            <person name="Barry K."/>
            <person name="Miller A.N."/>
            <person name="Grigoriev I.V."/>
            <person name="Debuchy R."/>
            <person name="Gladieux P."/>
            <person name="Thoren M.H."/>
            <person name="Johannesson H."/>
        </authorList>
    </citation>
    <scope>NUCLEOTIDE SEQUENCE</scope>
    <source>
        <strain evidence="1">CBS 606.72</strain>
    </source>
</reference>
<name>A0AA40CBE4_9PEZI</name>
<dbReference type="Proteomes" id="UP001175000">
    <property type="component" value="Unassembled WGS sequence"/>
</dbReference>
<gene>
    <name evidence="1" type="ORF">B0T14DRAFT_550059</name>
</gene>
<evidence type="ECO:0000313" key="1">
    <source>
        <dbReference type="EMBL" id="KAK0632556.1"/>
    </source>
</evidence>
<dbReference type="Gene3D" id="3.40.50.1000">
    <property type="entry name" value="HAD superfamily/HAD-like"/>
    <property type="match status" value="1"/>
</dbReference>
<dbReference type="InterPro" id="IPR023214">
    <property type="entry name" value="HAD_sf"/>
</dbReference>
<dbReference type="PANTHER" id="PTHR28181:SF1">
    <property type="entry name" value="COLD TOLERANCE PROTEIN 1"/>
    <property type="match status" value="1"/>
</dbReference>
<dbReference type="SUPFAM" id="SSF56784">
    <property type="entry name" value="HAD-like"/>
    <property type="match status" value="1"/>
</dbReference>
<proteinExistence type="predicted"/>
<dbReference type="InterPro" id="IPR050849">
    <property type="entry name" value="HAD-like_hydrolase_phosphatase"/>
</dbReference>
<evidence type="ECO:0000313" key="2">
    <source>
        <dbReference type="Proteomes" id="UP001175000"/>
    </source>
</evidence>
<dbReference type="InterPro" id="IPR036412">
    <property type="entry name" value="HAD-like_sf"/>
</dbReference>
<dbReference type="AlphaFoldDB" id="A0AA40CBE4"/>
<organism evidence="1 2">
    <name type="scientific">Immersiella caudata</name>
    <dbReference type="NCBI Taxonomy" id="314043"/>
    <lineage>
        <taxon>Eukaryota</taxon>
        <taxon>Fungi</taxon>
        <taxon>Dikarya</taxon>
        <taxon>Ascomycota</taxon>
        <taxon>Pezizomycotina</taxon>
        <taxon>Sordariomycetes</taxon>
        <taxon>Sordariomycetidae</taxon>
        <taxon>Sordariales</taxon>
        <taxon>Lasiosphaeriaceae</taxon>
        <taxon>Immersiella</taxon>
    </lineage>
</organism>
<accession>A0AA40CBE4</accession>
<dbReference type="PANTHER" id="PTHR28181">
    <property type="entry name" value="UPF0655 PROTEIN YCR015C"/>
    <property type="match status" value="1"/>
</dbReference>